<accession>A0AAN6P6T9</accession>
<dbReference type="AlphaFoldDB" id="A0AAN6P6T9"/>
<dbReference type="Proteomes" id="UP001303115">
    <property type="component" value="Unassembled WGS sequence"/>
</dbReference>
<evidence type="ECO:0000313" key="2">
    <source>
        <dbReference type="Proteomes" id="UP001303115"/>
    </source>
</evidence>
<protein>
    <recommendedName>
        <fullName evidence="3">ABM domain-containing protein</fullName>
    </recommendedName>
</protein>
<name>A0AAN6P6T9_9PEZI</name>
<evidence type="ECO:0008006" key="3">
    <source>
        <dbReference type="Google" id="ProtNLM"/>
    </source>
</evidence>
<reference evidence="2" key="1">
    <citation type="journal article" date="2023" name="Mol. Phylogenet. Evol.">
        <title>Genome-scale phylogeny and comparative genomics of the fungal order Sordariales.</title>
        <authorList>
            <person name="Hensen N."/>
            <person name="Bonometti L."/>
            <person name="Westerberg I."/>
            <person name="Brannstrom I.O."/>
            <person name="Guillou S."/>
            <person name="Cros-Aarteil S."/>
            <person name="Calhoun S."/>
            <person name="Haridas S."/>
            <person name="Kuo A."/>
            <person name="Mondo S."/>
            <person name="Pangilinan J."/>
            <person name="Riley R."/>
            <person name="LaButti K."/>
            <person name="Andreopoulos B."/>
            <person name="Lipzen A."/>
            <person name="Chen C."/>
            <person name="Yan M."/>
            <person name="Daum C."/>
            <person name="Ng V."/>
            <person name="Clum A."/>
            <person name="Steindorff A."/>
            <person name="Ohm R.A."/>
            <person name="Martin F."/>
            <person name="Silar P."/>
            <person name="Natvig D.O."/>
            <person name="Lalanne C."/>
            <person name="Gautier V."/>
            <person name="Ament-Velasquez S.L."/>
            <person name="Kruys A."/>
            <person name="Hutchinson M.I."/>
            <person name="Powell A.J."/>
            <person name="Barry K."/>
            <person name="Miller A.N."/>
            <person name="Grigoriev I.V."/>
            <person name="Debuchy R."/>
            <person name="Gladieux P."/>
            <person name="Hiltunen Thoren M."/>
            <person name="Johannesson H."/>
        </authorList>
    </citation>
    <scope>NUCLEOTIDE SEQUENCE [LARGE SCALE GENOMIC DNA]</scope>
    <source>
        <strain evidence="2">CBS 284.82</strain>
    </source>
</reference>
<proteinExistence type="predicted"/>
<evidence type="ECO:0000313" key="1">
    <source>
        <dbReference type="EMBL" id="KAK4031463.1"/>
    </source>
</evidence>
<gene>
    <name evidence="1" type="ORF">C8A01DRAFT_42087</name>
</gene>
<dbReference type="EMBL" id="MU854799">
    <property type="protein sequence ID" value="KAK4031463.1"/>
    <property type="molecule type" value="Genomic_DNA"/>
</dbReference>
<keyword evidence="2" id="KW-1185">Reference proteome</keyword>
<organism evidence="1 2">
    <name type="scientific">Parachaetomium inaequale</name>
    <dbReference type="NCBI Taxonomy" id="2588326"/>
    <lineage>
        <taxon>Eukaryota</taxon>
        <taxon>Fungi</taxon>
        <taxon>Dikarya</taxon>
        <taxon>Ascomycota</taxon>
        <taxon>Pezizomycotina</taxon>
        <taxon>Sordariomycetes</taxon>
        <taxon>Sordariomycetidae</taxon>
        <taxon>Sordariales</taxon>
        <taxon>Chaetomiaceae</taxon>
        <taxon>Parachaetomium</taxon>
    </lineage>
</organism>
<sequence>MAHDQPHEHRVVTFTRIQLALDEPTPTLAPEVPDPRGCKAIFEELTSTDCEITNGLWTGACGRIEERPREALLIMQWDSPEALDKFRHSPLYAQFLHCFKLEDAPQSALGAATTDESLYLLGLTSIATISFRHPATTEQHQRLDALEGLGHRNLGPLLSKTKVNVNCDKLRLCEPQLGPTGERFEQALVLHAWGDADRRRRFHDDDWPNRPAVWEEQLRELGASSIHEETAVLIPVEDDLSESQKLQFFGKFLNADAKAESRSTD</sequence>
<comment type="caution">
    <text evidence="1">The sequence shown here is derived from an EMBL/GenBank/DDBJ whole genome shotgun (WGS) entry which is preliminary data.</text>
</comment>